<reference evidence="1" key="1">
    <citation type="submission" date="2021-06" db="EMBL/GenBank/DDBJ databases">
        <authorList>
            <person name="Kallberg Y."/>
            <person name="Tangrot J."/>
            <person name="Rosling A."/>
        </authorList>
    </citation>
    <scope>NUCLEOTIDE SEQUENCE</scope>
    <source>
        <strain evidence="1">MA461A</strain>
    </source>
</reference>
<organism evidence="1 2">
    <name type="scientific">Racocetra persica</name>
    <dbReference type="NCBI Taxonomy" id="160502"/>
    <lineage>
        <taxon>Eukaryota</taxon>
        <taxon>Fungi</taxon>
        <taxon>Fungi incertae sedis</taxon>
        <taxon>Mucoromycota</taxon>
        <taxon>Glomeromycotina</taxon>
        <taxon>Glomeromycetes</taxon>
        <taxon>Diversisporales</taxon>
        <taxon>Gigasporaceae</taxon>
        <taxon>Racocetra</taxon>
    </lineage>
</organism>
<evidence type="ECO:0000313" key="1">
    <source>
        <dbReference type="EMBL" id="CAG8826314.1"/>
    </source>
</evidence>
<accession>A0ACA9S5H1</accession>
<feature type="non-terminal residue" evidence="1">
    <location>
        <position position="206"/>
    </location>
</feature>
<evidence type="ECO:0000313" key="2">
    <source>
        <dbReference type="Proteomes" id="UP000789920"/>
    </source>
</evidence>
<name>A0ACA9S5H1_9GLOM</name>
<sequence length="206" mass="23346">SRQRRTIAINASENAEGYHLDWLFTKHDLAKDLTWGQEFSLCERAGSKIENGKKKLNNTLKVQKTLRDMHQTLLETLSHAGGGAVPARVSKAFRQLVLPGFITSRFFIRILLIVYIGGKYYGSKVLAEFDIPTQFDELGKIAKIARVMLNVKASEKNKHSAENVMISQRIEEHATPKVKKTKRALEISNIHNIQTSKRIKKHATPK</sequence>
<comment type="caution">
    <text evidence="1">The sequence shown here is derived from an EMBL/GenBank/DDBJ whole genome shotgun (WGS) entry which is preliminary data.</text>
</comment>
<protein>
    <submittedName>
        <fullName evidence="1">14535_t:CDS:1</fullName>
    </submittedName>
</protein>
<keyword evidence="2" id="KW-1185">Reference proteome</keyword>
<feature type="non-terminal residue" evidence="1">
    <location>
        <position position="1"/>
    </location>
</feature>
<dbReference type="Proteomes" id="UP000789920">
    <property type="component" value="Unassembled WGS sequence"/>
</dbReference>
<proteinExistence type="predicted"/>
<dbReference type="EMBL" id="CAJVQC010091948">
    <property type="protein sequence ID" value="CAG8826314.1"/>
    <property type="molecule type" value="Genomic_DNA"/>
</dbReference>
<gene>
    <name evidence="1" type="ORF">RPERSI_LOCUS26708</name>
</gene>